<gene>
    <name evidence="1" type="ORF">NUW58_g10469</name>
</gene>
<protein>
    <submittedName>
        <fullName evidence="1">Uncharacterized protein</fullName>
    </submittedName>
</protein>
<evidence type="ECO:0000313" key="2">
    <source>
        <dbReference type="Proteomes" id="UP001143856"/>
    </source>
</evidence>
<name>A0ACC1MKC1_9PEZI</name>
<proteinExistence type="predicted"/>
<organism evidence="1 2">
    <name type="scientific">Xylaria curta</name>
    <dbReference type="NCBI Taxonomy" id="42375"/>
    <lineage>
        <taxon>Eukaryota</taxon>
        <taxon>Fungi</taxon>
        <taxon>Dikarya</taxon>
        <taxon>Ascomycota</taxon>
        <taxon>Pezizomycotina</taxon>
        <taxon>Sordariomycetes</taxon>
        <taxon>Xylariomycetidae</taxon>
        <taxon>Xylariales</taxon>
        <taxon>Xylariaceae</taxon>
        <taxon>Xylaria</taxon>
    </lineage>
</organism>
<keyword evidence="2" id="KW-1185">Reference proteome</keyword>
<sequence length="360" mass="37093">MSGTGRRWQFIYIVADKTSLGGVVGVDIRAVEAERSVPGIGGRGVLGSASKVGLRGLASSNSVVSGIADVAELVADAVEDDVGVQRLLLALVDDGVLRLEVELSGLAPVQRLLELNRRRAGAEVQAERRAWSRRMFHVAIVVGIAVPLPLPLLLLFPLPLSVVSIAIVSRGGSGGCGRSSSSAGATTVENGSGRSSTAAVVAVVAFVASIIVIVVVVVVTVTVIVAIAVIAFVSSIIVVIAIAVVIVVVVVVVAIISVGAASRSSVYSEVGEPLSGHDLSHAEAIGVEWSLERGGRVGILDIRADDSRIDERDDTSKFLGGRERSIATDVGDADGKGVEVLLSGHELLCRRDDLGIVAKS</sequence>
<evidence type="ECO:0000313" key="1">
    <source>
        <dbReference type="EMBL" id="KAJ2967380.1"/>
    </source>
</evidence>
<reference evidence="1" key="1">
    <citation type="submission" date="2022-10" db="EMBL/GenBank/DDBJ databases">
        <title>Genome Sequence of Xylaria curta.</title>
        <authorList>
            <person name="Buettner E."/>
        </authorList>
    </citation>
    <scope>NUCLEOTIDE SEQUENCE</scope>
    <source>
        <strain evidence="1">Babe10</strain>
    </source>
</reference>
<comment type="caution">
    <text evidence="1">The sequence shown here is derived from an EMBL/GenBank/DDBJ whole genome shotgun (WGS) entry which is preliminary data.</text>
</comment>
<dbReference type="EMBL" id="JAPDGR010004711">
    <property type="protein sequence ID" value="KAJ2967380.1"/>
    <property type="molecule type" value="Genomic_DNA"/>
</dbReference>
<dbReference type="Proteomes" id="UP001143856">
    <property type="component" value="Unassembled WGS sequence"/>
</dbReference>
<accession>A0ACC1MKC1</accession>